<dbReference type="SUPFAM" id="SSF52058">
    <property type="entry name" value="L domain-like"/>
    <property type="match status" value="1"/>
</dbReference>
<keyword evidence="3" id="KW-0677">Repeat</keyword>
<dbReference type="Gene3D" id="3.80.10.10">
    <property type="entry name" value="Ribonuclease Inhibitor"/>
    <property type="match status" value="1"/>
</dbReference>
<dbReference type="PANTHER" id="PTHR19338:SF25">
    <property type="entry name" value="NB-ARC DOMAIN-CONTAINING PROTEIN"/>
    <property type="match status" value="1"/>
</dbReference>
<dbReference type="Gene3D" id="3.40.50.300">
    <property type="entry name" value="P-loop containing nucleotide triphosphate hydrolases"/>
    <property type="match status" value="1"/>
</dbReference>
<sequence>MGSLLRKLSALLEAPVVHHPGGNYRLPTGVKNRVRLLKEDLEEIKMYLEELSEVVDPPRTAKSWMREVRELSYDIEDYVDSCCCLRPCLTYGNIKSTRFACKISHFKISRRRKKKSKMHRKVAGDISGFRICAQEAIEWHERYELDCPTFRRRFAPCGPMLLAPYEQGAEVVIDGRMNEFIDSVANDGDKQLKVVSVVGPGSLGKTTLVQVLYNRLKGQFQYRAFVRLTRKPDIKAVLHDILAQVLRHQSLDDSEHLDLTVKIRKHLQDKCLPSIGKFKLLRVMSLQLSDHNDKDTFDLTGIYELFHLRYLKIAGDVCIQLPEQMRGLKYLETLDISAKVTAIPWDIIHLPCLLHLHLPLDQNMLAWIGNMRFDNEWSLGKLTSNLWNLRVTCDTQPREHLERNMEALGSVLGGFSKLKTLALVPGPSQGKTLIRFPSEVLLAWDGFTSPVLQRFEWSLNSCLFFSVPKWTAKLGSLRVLKIVVQELLTDSIDILKRLPVLTDLSLYWKAANHEMIVFDKVGFSSLEYFKIRCTVPWLKFEANAMPKLRKLKLGFNAHRAGLHVSIPIRIDHLPGLKDISAKIGGARVNEETALKAFISNHPRILESTCNWLTGSFTTLKVQVSVPTMESVEPW</sequence>
<dbReference type="InterPro" id="IPR041118">
    <property type="entry name" value="Rx_N"/>
</dbReference>
<evidence type="ECO:0000256" key="6">
    <source>
        <dbReference type="ARBA" id="ARBA00023054"/>
    </source>
</evidence>
<dbReference type="Pfam" id="PF18052">
    <property type="entry name" value="Rx_N"/>
    <property type="match status" value="1"/>
</dbReference>
<evidence type="ECO:0000256" key="1">
    <source>
        <dbReference type="ARBA" id="ARBA00008894"/>
    </source>
</evidence>
<evidence type="ECO:0000313" key="10">
    <source>
        <dbReference type="Proteomes" id="UP001054889"/>
    </source>
</evidence>
<protein>
    <submittedName>
        <fullName evidence="9">Uncharacterized protein</fullName>
    </submittedName>
</protein>
<dbReference type="GO" id="GO:0051707">
    <property type="term" value="P:response to other organism"/>
    <property type="evidence" value="ECO:0007669"/>
    <property type="project" value="UniProtKB-ARBA"/>
</dbReference>
<name>A0AAV5DJL0_ELECO</name>
<proteinExistence type="inferred from homology"/>
<keyword evidence="4" id="KW-0547">Nucleotide-binding</keyword>
<dbReference type="PANTHER" id="PTHR19338">
    <property type="entry name" value="TRANSLOCASE OF INNER MITOCHONDRIAL MEMBRANE 13 HOMOLOG"/>
    <property type="match status" value="1"/>
</dbReference>
<dbReference type="SUPFAM" id="SSF52540">
    <property type="entry name" value="P-loop containing nucleoside triphosphate hydrolases"/>
    <property type="match status" value="1"/>
</dbReference>
<evidence type="ECO:0000256" key="5">
    <source>
        <dbReference type="ARBA" id="ARBA00022821"/>
    </source>
</evidence>
<keyword evidence="6" id="KW-0175">Coiled coil</keyword>
<gene>
    <name evidence="9" type="primary">ga28428</name>
    <name evidence="9" type="ORF">PR202_ga28428</name>
</gene>
<dbReference type="CDD" id="cd14798">
    <property type="entry name" value="RX-CC_like"/>
    <property type="match status" value="1"/>
</dbReference>
<evidence type="ECO:0000256" key="2">
    <source>
        <dbReference type="ARBA" id="ARBA00022614"/>
    </source>
</evidence>
<organism evidence="9 10">
    <name type="scientific">Eleusine coracana subsp. coracana</name>
    <dbReference type="NCBI Taxonomy" id="191504"/>
    <lineage>
        <taxon>Eukaryota</taxon>
        <taxon>Viridiplantae</taxon>
        <taxon>Streptophyta</taxon>
        <taxon>Embryophyta</taxon>
        <taxon>Tracheophyta</taxon>
        <taxon>Spermatophyta</taxon>
        <taxon>Magnoliopsida</taxon>
        <taxon>Liliopsida</taxon>
        <taxon>Poales</taxon>
        <taxon>Poaceae</taxon>
        <taxon>PACMAD clade</taxon>
        <taxon>Chloridoideae</taxon>
        <taxon>Cynodonteae</taxon>
        <taxon>Eleusininae</taxon>
        <taxon>Eleusine</taxon>
    </lineage>
</organism>
<feature type="domain" description="Disease resistance N-terminal" evidence="7">
    <location>
        <begin position="1"/>
        <end position="85"/>
    </location>
</feature>
<reference evidence="9" key="2">
    <citation type="submission" date="2021-12" db="EMBL/GenBank/DDBJ databases">
        <title>Resequencing data analysis of finger millet.</title>
        <authorList>
            <person name="Hatakeyama M."/>
            <person name="Aluri S."/>
            <person name="Balachadran M.T."/>
            <person name="Sivarajan S.R."/>
            <person name="Poveda L."/>
            <person name="Shimizu-Inatsugi R."/>
            <person name="Schlapbach R."/>
            <person name="Sreeman S.M."/>
            <person name="Shimizu K.K."/>
        </authorList>
    </citation>
    <scope>NUCLEOTIDE SEQUENCE</scope>
</reference>
<dbReference type="AlphaFoldDB" id="A0AAV5DJL0"/>
<dbReference type="GO" id="GO:0006952">
    <property type="term" value="P:defense response"/>
    <property type="evidence" value="ECO:0007669"/>
    <property type="project" value="UniProtKB-KW"/>
</dbReference>
<feature type="domain" description="Disease resistance R13L4/SHOC-2-like LRR" evidence="8">
    <location>
        <begin position="270"/>
        <end position="597"/>
    </location>
</feature>
<dbReference type="InterPro" id="IPR038005">
    <property type="entry name" value="RX-like_CC"/>
</dbReference>
<evidence type="ECO:0000256" key="3">
    <source>
        <dbReference type="ARBA" id="ARBA00022737"/>
    </source>
</evidence>
<accession>A0AAV5DJL0</accession>
<dbReference type="InterPro" id="IPR032675">
    <property type="entry name" value="LRR_dom_sf"/>
</dbReference>
<dbReference type="EMBL" id="BQKI01000017">
    <property type="protein sequence ID" value="GJN10341.1"/>
    <property type="molecule type" value="Genomic_DNA"/>
</dbReference>
<dbReference type="InterPro" id="IPR055414">
    <property type="entry name" value="LRR_R13L4/SHOC2-like"/>
</dbReference>
<keyword evidence="2" id="KW-0433">Leucine-rich repeat</keyword>
<dbReference type="Proteomes" id="UP001054889">
    <property type="component" value="Unassembled WGS sequence"/>
</dbReference>
<dbReference type="Pfam" id="PF23598">
    <property type="entry name" value="LRR_14"/>
    <property type="match status" value="1"/>
</dbReference>
<dbReference type="GO" id="GO:0043531">
    <property type="term" value="F:ADP binding"/>
    <property type="evidence" value="ECO:0007669"/>
    <property type="project" value="InterPro"/>
</dbReference>
<evidence type="ECO:0000313" key="9">
    <source>
        <dbReference type="EMBL" id="GJN10341.1"/>
    </source>
</evidence>
<comment type="caution">
    <text evidence="9">The sequence shown here is derived from an EMBL/GenBank/DDBJ whole genome shotgun (WGS) entry which is preliminary data.</text>
</comment>
<keyword evidence="10" id="KW-1185">Reference proteome</keyword>
<evidence type="ECO:0000259" key="8">
    <source>
        <dbReference type="Pfam" id="PF23598"/>
    </source>
</evidence>
<keyword evidence="5" id="KW-0611">Plant defense</keyword>
<evidence type="ECO:0000256" key="4">
    <source>
        <dbReference type="ARBA" id="ARBA00022741"/>
    </source>
</evidence>
<evidence type="ECO:0000259" key="7">
    <source>
        <dbReference type="Pfam" id="PF18052"/>
    </source>
</evidence>
<dbReference type="Gene3D" id="1.20.5.4130">
    <property type="match status" value="1"/>
</dbReference>
<comment type="similarity">
    <text evidence="1">Belongs to the disease resistance NB-LRR family.</text>
</comment>
<dbReference type="InterPro" id="IPR027417">
    <property type="entry name" value="P-loop_NTPase"/>
</dbReference>
<reference evidence="9" key="1">
    <citation type="journal article" date="2018" name="DNA Res.">
        <title>Multiple hybrid de novo genome assembly of finger millet, an orphan allotetraploid crop.</title>
        <authorList>
            <person name="Hatakeyama M."/>
            <person name="Aluri S."/>
            <person name="Balachadran M.T."/>
            <person name="Sivarajan S.R."/>
            <person name="Patrignani A."/>
            <person name="Gruter S."/>
            <person name="Poveda L."/>
            <person name="Shimizu-Inatsugi R."/>
            <person name="Baeten J."/>
            <person name="Francoijs K.J."/>
            <person name="Nataraja K.N."/>
            <person name="Reddy Y.A.N."/>
            <person name="Phadnis S."/>
            <person name="Ravikumar R.L."/>
            <person name="Schlapbach R."/>
            <person name="Sreeman S.M."/>
            <person name="Shimizu K.K."/>
        </authorList>
    </citation>
    <scope>NUCLEOTIDE SEQUENCE</scope>
</reference>